<keyword evidence="14" id="KW-1185">Reference proteome</keyword>
<dbReference type="EMBL" id="CAXKWB010000186">
    <property type="protein sequence ID" value="CAL4059742.1"/>
    <property type="molecule type" value="Genomic_DNA"/>
</dbReference>
<dbReference type="SMART" id="SM00353">
    <property type="entry name" value="HLH"/>
    <property type="match status" value="1"/>
</dbReference>
<evidence type="ECO:0008006" key="15">
    <source>
        <dbReference type="Google" id="ProtNLM"/>
    </source>
</evidence>
<keyword evidence="9" id="KW-0379">Hydroxylation</keyword>
<evidence type="ECO:0000259" key="12">
    <source>
        <dbReference type="PROSITE" id="PS50888"/>
    </source>
</evidence>
<gene>
    <name evidence="13" type="ORF">MNOR_LOCUS785</name>
</gene>
<feature type="region of interest" description="Disordered" evidence="10">
    <location>
        <begin position="966"/>
        <end position="1009"/>
    </location>
</feature>
<dbReference type="Gene3D" id="3.30.450.20">
    <property type="entry name" value="PAS domain"/>
    <property type="match status" value="2"/>
</dbReference>
<evidence type="ECO:0000313" key="13">
    <source>
        <dbReference type="EMBL" id="CAL4059742.1"/>
    </source>
</evidence>
<dbReference type="GO" id="GO:0046983">
    <property type="term" value="F:protein dimerization activity"/>
    <property type="evidence" value="ECO:0007669"/>
    <property type="project" value="InterPro"/>
</dbReference>
<keyword evidence="5" id="KW-0238">DNA-binding</keyword>
<dbReference type="InterPro" id="IPR035965">
    <property type="entry name" value="PAS-like_dom_sf"/>
</dbReference>
<evidence type="ECO:0000256" key="6">
    <source>
        <dbReference type="ARBA" id="ARBA00023159"/>
    </source>
</evidence>
<feature type="compositionally biased region" description="Polar residues" evidence="10">
    <location>
        <begin position="688"/>
        <end position="712"/>
    </location>
</feature>
<dbReference type="InterPro" id="IPR013767">
    <property type="entry name" value="PAS_fold"/>
</dbReference>
<dbReference type="Pfam" id="PF23171">
    <property type="entry name" value="bHLH_HIF1A"/>
    <property type="match status" value="1"/>
</dbReference>
<feature type="region of interest" description="Disordered" evidence="10">
    <location>
        <begin position="727"/>
        <end position="747"/>
    </location>
</feature>
<keyword evidence="7" id="KW-0804">Transcription</keyword>
<evidence type="ECO:0000256" key="10">
    <source>
        <dbReference type="SAM" id="MobiDB-lite"/>
    </source>
</evidence>
<proteinExistence type="predicted"/>
<dbReference type="CDD" id="cd11433">
    <property type="entry name" value="bHLH-PAS_HIF"/>
    <property type="match status" value="1"/>
</dbReference>
<feature type="domain" description="BHLH" evidence="12">
    <location>
        <begin position="35"/>
        <end position="88"/>
    </location>
</feature>
<dbReference type="Pfam" id="PF00989">
    <property type="entry name" value="PAS"/>
    <property type="match status" value="1"/>
</dbReference>
<dbReference type="PROSITE" id="PS50888">
    <property type="entry name" value="BHLH"/>
    <property type="match status" value="1"/>
</dbReference>
<dbReference type="GO" id="GO:0071456">
    <property type="term" value="P:cellular response to hypoxia"/>
    <property type="evidence" value="ECO:0007669"/>
    <property type="project" value="TreeGrafter"/>
</dbReference>
<dbReference type="SUPFAM" id="SSF55785">
    <property type="entry name" value="PYP-like sensor domain (PAS domain)"/>
    <property type="match status" value="2"/>
</dbReference>
<dbReference type="SMART" id="SM00091">
    <property type="entry name" value="PAS"/>
    <property type="match status" value="2"/>
</dbReference>
<evidence type="ECO:0000256" key="9">
    <source>
        <dbReference type="ARBA" id="ARBA00023278"/>
    </source>
</evidence>
<keyword evidence="3" id="KW-0832">Ubl conjugation</keyword>
<dbReference type="GO" id="GO:0000981">
    <property type="term" value="F:DNA-binding transcription factor activity, RNA polymerase II-specific"/>
    <property type="evidence" value="ECO:0007669"/>
    <property type="project" value="TreeGrafter"/>
</dbReference>
<dbReference type="InterPro" id="IPR011598">
    <property type="entry name" value="bHLH_dom"/>
</dbReference>
<dbReference type="SUPFAM" id="SSF47459">
    <property type="entry name" value="HLH, helix-loop-helix DNA-binding domain"/>
    <property type="match status" value="1"/>
</dbReference>
<feature type="domain" description="PAS" evidence="11">
    <location>
        <begin position="134"/>
        <end position="189"/>
    </location>
</feature>
<evidence type="ECO:0000256" key="2">
    <source>
        <dbReference type="ARBA" id="ARBA00022737"/>
    </source>
</evidence>
<feature type="compositionally biased region" description="Polar residues" evidence="10">
    <location>
        <begin position="532"/>
        <end position="580"/>
    </location>
</feature>
<evidence type="ECO:0000256" key="1">
    <source>
        <dbReference type="ARBA" id="ARBA00004123"/>
    </source>
</evidence>
<dbReference type="Proteomes" id="UP001497623">
    <property type="component" value="Unassembled WGS sequence"/>
</dbReference>
<keyword evidence="4" id="KW-0805">Transcription regulation</keyword>
<accession>A0AAV2PHZ2</accession>
<comment type="subcellular location">
    <subcellularLocation>
        <location evidence="1">Nucleus</location>
    </subcellularLocation>
</comment>
<dbReference type="FunFam" id="3.30.450.20:FF:000015">
    <property type="entry name" value="Hypoxia-inducible factor 1-alpha isoform 1"/>
    <property type="match status" value="1"/>
</dbReference>
<protein>
    <recommendedName>
        <fullName evidence="15">Hypoxia-inducible factor 1-alpha</fullName>
    </recommendedName>
</protein>
<dbReference type="PANTHER" id="PTHR23043:SF17">
    <property type="entry name" value="PROTEIN SIMILAR"/>
    <property type="match status" value="1"/>
</dbReference>
<dbReference type="PROSITE" id="PS50112">
    <property type="entry name" value="PAS"/>
    <property type="match status" value="2"/>
</dbReference>
<dbReference type="NCBIfam" id="TIGR00229">
    <property type="entry name" value="sensory_box"/>
    <property type="match status" value="1"/>
</dbReference>
<feature type="region of interest" description="Disordered" evidence="10">
    <location>
        <begin position="682"/>
        <end position="712"/>
    </location>
</feature>
<evidence type="ECO:0000256" key="8">
    <source>
        <dbReference type="ARBA" id="ARBA00023242"/>
    </source>
</evidence>
<feature type="region of interest" description="Disordered" evidence="10">
    <location>
        <begin position="1"/>
        <end position="46"/>
    </location>
</feature>
<feature type="domain" description="PAS" evidence="11">
    <location>
        <begin position="268"/>
        <end position="319"/>
    </location>
</feature>
<evidence type="ECO:0000313" key="14">
    <source>
        <dbReference type="Proteomes" id="UP001497623"/>
    </source>
</evidence>
<dbReference type="InterPro" id="IPR000014">
    <property type="entry name" value="PAS"/>
</dbReference>
<dbReference type="GO" id="GO:0005634">
    <property type="term" value="C:nucleus"/>
    <property type="evidence" value="ECO:0007669"/>
    <property type="project" value="UniProtKB-SubCell"/>
</dbReference>
<feature type="non-terminal residue" evidence="13">
    <location>
        <position position="1152"/>
    </location>
</feature>
<keyword evidence="6" id="KW-0010">Activator</keyword>
<organism evidence="13 14">
    <name type="scientific">Meganyctiphanes norvegica</name>
    <name type="common">Northern krill</name>
    <name type="synonym">Thysanopoda norvegica</name>
    <dbReference type="NCBI Taxonomy" id="48144"/>
    <lineage>
        <taxon>Eukaryota</taxon>
        <taxon>Metazoa</taxon>
        <taxon>Ecdysozoa</taxon>
        <taxon>Arthropoda</taxon>
        <taxon>Crustacea</taxon>
        <taxon>Multicrustacea</taxon>
        <taxon>Malacostraca</taxon>
        <taxon>Eumalacostraca</taxon>
        <taxon>Eucarida</taxon>
        <taxon>Euphausiacea</taxon>
        <taxon>Euphausiidae</taxon>
        <taxon>Meganyctiphanes</taxon>
    </lineage>
</organism>
<dbReference type="InterPro" id="IPR036638">
    <property type="entry name" value="HLH_DNA-bd_sf"/>
</dbReference>
<evidence type="ECO:0000256" key="7">
    <source>
        <dbReference type="ARBA" id="ARBA00023163"/>
    </source>
</evidence>
<dbReference type="GO" id="GO:0000977">
    <property type="term" value="F:RNA polymerase II transcription regulatory region sequence-specific DNA binding"/>
    <property type="evidence" value="ECO:0007669"/>
    <property type="project" value="TreeGrafter"/>
</dbReference>
<evidence type="ECO:0000259" key="11">
    <source>
        <dbReference type="PROSITE" id="PS50112"/>
    </source>
</evidence>
<sequence>MCKSPLRLDDDDSPAPIYGRVKDVNFKATKQNSEKRKEKSRDAARCRRGKESEIFSDLAEMLPLPPSTVAQLDKASIMRLALAFLKTRALHNASQKLSGSALSDTALKCEEADLEEQESKLELGMKLTMEDSYLKAFNGFVLIVAADTDVVYTSENIQQYLGLPQVDVMGNSLLDYAHPCDHAEVKELVAPKGNTHRHYFIRLKCTLTQKGRSVNLKSATYKVCQISGKVVTGDKEKDAWVVATASPVPHPSNIEFPLDKQAFVSKHSLDMKFTYVDDNIAEFMGYECKELLGRSLYEMNHAEDSQLLKNIYKILCEKGQVETPRYRFLARRGGYVWMVTQATLINGPKGDNPQYVVCINYVASGIESPDEILSSMQLAAAASCTQDKRIPAPLPNSSIKSSSQCDVSPAVVKLHPHQILPRCEVKAVPKVLVENVGFTSEASHAPVTTVQRRTRPQRSTSKIFTPRTEEMTKGYLIFSKDDPQKTVLKEEPDDLTHLAPCMPPHEASTTTVFSDLGHMYDFECPPPQQQQTTSYPLPTYKTNSSPATVTTSIYDSSANPKQNDSNNQSFRIPYRGNSSVGREKSAYPVSSTLNILKPISSVLGEKNLIVSTSSDTYPRSTSSNFICLQSNSKLEAKVQPNNASYPNFSSKSIMNMDDEDMEARAPYIPMCDEMLLLGPDDHMWGSPNDGNSYNTQNARYSNPQESSGTQEDSNLAKLLRDIDPTLVGGTGNRIKASKSVGQSNSQPNKYLEENSFVDPNKVLHVFGGDHPDGFEIETRELLDSYDGGTTVVMSNIDTPPPPPLVGGDDIDTPPPLGSSYHFNNGGHQVNNKRLVSPMASPVMAHKRFCCSAGTTSYSQQQRHQQQQQQQQQQQVGSVLPLLPVPNAPTMQQLLVSKDPIRVRGGCYGADTSNDTGTLGKDKLQGKETSVLVNGEPSVLQNLLVSGQDVKTGYTILIAGSQQIEGVDTDETTERSLASITSSPEVDASRDSSIGAKVPPQFTSDDPPPKCQLIGNSHQRRVLIDKRTVIDEQNGKRVYLGQQTHNKCSNNDGIDYAGVVDICSNNMLGGVRSTVHHPEYNVAIHNNNNRPQPSADTLDQHPETKRRLIAMRIAQSQGRINSTGKSVHTPLHLITDYSYSSSTYKNQDSFKVC</sequence>
<feature type="compositionally biased region" description="Basic and acidic residues" evidence="10">
    <location>
        <begin position="32"/>
        <end position="46"/>
    </location>
</feature>
<keyword evidence="8" id="KW-0539">Nucleus</keyword>
<feature type="compositionally biased region" description="Polar residues" evidence="10">
    <location>
        <begin position="974"/>
        <end position="983"/>
    </location>
</feature>
<dbReference type="CDD" id="cd00130">
    <property type="entry name" value="PAS"/>
    <property type="match status" value="2"/>
</dbReference>
<evidence type="ECO:0000256" key="4">
    <source>
        <dbReference type="ARBA" id="ARBA00023015"/>
    </source>
</evidence>
<evidence type="ECO:0000256" key="5">
    <source>
        <dbReference type="ARBA" id="ARBA00023125"/>
    </source>
</evidence>
<dbReference type="Pfam" id="PF14598">
    <property type="entry name" value="PAS_11"/>
    <property type="match status" value="1"/>
</dbReference>
<dbReference type="GO" id="GO:0045944">
    <property type="term" value="P:positive regulation of transcription by RNA polymerase II"/>
    <property type="evidence" value="ECO:0007669"/>
    <property type="project" value="UniProtKB-ARBA"/>
</dbReference>
<reference evidence="13 14" key="1">
    <citation type="submission" date="2024-05" db="EMBL/GenBank/DDBJ databases">
        <authorList>
            <person name="Wallberg A."/>
        </authorList>
    </citation>
    <scope>NUCLEOTIDE SEQUENCE [LARGE SCALE GENOMIC DNA]</scope>
</reference>
<feature type="region of interest" description="Disordered" evidence="10">
    <location>
        <begin position="525"/>
        <end position="583"/>
    </location>
</feature>
<dbReference type="PANTHER" id="PTHR23043">
    <property type="entry name" value="HYPOXIA-INDUCIBLE FACTOR 1 ALPHA"/>
    <property type="match status" value="1"/>
</dbReference>
<dbReference type="AlphaFoldDB" id="A0AAV2PHZ2"/>
<keyword evidence="2" id="KW-0677">Repeat</keyword>
<name>A0AAV2PHZ2_MEGNR</name>
<evidence type="ECO:0000256" key="3">
    <source>
        <dbReference type="ARBA" id="ARBA00022843"/>
    </source>
</evidence>
<comment type="caution">
    <text evidence="13">The sequence shown here is derived from an EMBL/GenBank/DDBJ whole genome shotgun (WGS) entry which is preliminary data.</text>
</comment>